<reference evidence="2 3" key="1">
    <citation type="submission" date="2020-04" db="EMBL/GenBank/DDBJ databases">
        <authorList>
            <person name="Yoon J."/>
        </authorList>
    </citation>
    <scope>NUCLEOTIDE SEQUENCE [LARGE SCALE GENOMIC DNA]</scope>
    <source>
        <strain evidence="2 3">KMU-115</strain>
    </source>
</reference>
<evidence type="ECO:0000313" key="2">
    <source>
        <dbReference type="EMBL" id="NKX45002.1"/>
    </source>
</evidence>
<organism evidence="2 3">
    <name type="scientific">Roseicyclus persicicus</name>
    <dbReference type="NCBI Taxonomy" id="2650661"/>
    <lineage>
        <taxon>Bacteria</taxon>
        <taxon>Pseudomonadati</taxon>
        <taxon>Pseudomonadota</taxon>
        <taxon>Alphaproteobacteria</taxon>
        <taxon>Rhodobacterales</taxon>
        <taxon>Roseobacteraceae</taxon>
        <taxon>Roseicyclus</taxon>
    </lineage>
</organism>
<comment type="caution">
    <text evidence="2">The sequence shown here is derived from an EMBL/GenBank/DDBJ whole genome shotgun (WGS) entry which is preliminary data.</text>
</comment>
<protein>
    <recommendedName>
        <fullName evidence="4">Flagellar biosynthesis protein FlgN</fullName>
    </recommendedName>
</protein>
<accession>A0A7X6GZ03</accession>
<evidence type="ECO:0000313" key="3">
    <source>
        <dbReference type="Proteomes" id="UP000526408"/>
    </source>
</evidence>
<feature type="region of interest" description="Disordered" evidence="1">
    <location>
        <begin position="84"/>
        <end position="109"/>
    </location>
</feature>
<gene>
    <name evidence="2" type="ORF">HCU73_10405</name>
</gene>
<dbReference type="RefSeq" id="WP_168623397.1">
    <property type="nucleotide sequence ID" value="NZ_JAAZQQ010000003.1"/>
</dbReference>
<dbReference type="EMBL" id="JAAZQQ010000003">
    <property type="protein sequence ID" value="NKX45002.1"/>
    <property type="molecule type" value="Genomic_DNA"/>
</dbReference>
<name>A0A7X6GZ03_9RHOB</name>
<sequence length="109" mass="11478">MSRNAADTVETLLRDQRRALLAGDLAALAALPDRLDRAMRRLMAAPPDADRLAALSAAARDNARLVDAARGGLARVTARTAPATATLTTYDSRGQRQGAAAPGQTLSRR</sequence>
<proteinExistence type="predicted"/>
<keyword evidence="3" id="KW-1185">Reference proteome</keyword>
<evidence type="ECO:0008006" key="4">
    <source>
        <dbReference type="Google" id="ProtNLM"/>
    </source>
</evidence>
<dbReference type="Proteomes" id="UP000526408">
    <property type="component" value="Unassembled WGS sequence"/>
</dbReference>
<evidence type="ECO:0000256" key="1">
    <source>
        <dbReference type="SAM" id="MobiDB-lite"/>
    </source>
</evidence>
<dbReference type="AlphaFoldDB" id="A0A7X6GZ03"/>